<name>A0A166GC10_9AGAM</name>
<protein>
    <submittedName>
        <fullName evidence="2">Uncharacterized protein</fullName>
    </submittedName>
</protein>
<evidence type="ECO:0000313" key="3">
    <source>
        <dbReference type="Proteomes" id="UP000076532"/>
    </source>
</evidence>
<reference evidence="2 3" key="1">
    <citation type="journal article" date="2016" name="Mol. Biol. Evol.">
        <title>Comparative Genomics of Early-Diverging Mushroom-Forming Fungi Provides Insights into the Origins of Lignocellulose Decay Capabilities.</title>
        <authorList>
            <person name="Nagy L.G."/>
            <person name="Riley R."/>
            <person name="Tritt A."/>
            <person name="Adam C."/>
            <person name="Daum C."/>
            <person name="Floudas D."/>
            <person name="Sun H."/>
            <person name="Yadav J.S."/>
            <person name="Pangilinan J."/>
            <person name="Larsson K.H."/>
            <person name="Matsuura K."/>
            <person name="Barry K."/>
            <person name="Labutti K."/>
            <person name="Kuo R."/>
            <person name="Ohm R.A."/>
            <person name="Bhattacharya S.S."/>
            <person name="Shirouzu T."/>
            <person name="Yoshinaga Y."/>
            <person name="Martin F.M."/>
            <person name="Grigoriev I.V."/>
            <person name="Hibbett D.S."/>
        </authorList>
    </citation>
    <scope>NUCLEOTIDE SEQUENCE [LARGE SCALE GENOMIC DNA]</scope>
    <source>
        <strain evidence="2 3">CBS 109695</strain>
    </source>
</reference>
<dbReference type="AlphaFoldDB" id="A0A166GC10"/>
<feature type="non-terminal residue" evidence="2">
    <location>
        <position position="1"/>
    </location>
</feature>
<gene>
    <name evidence="2" type="ORF">FIBSPDRAFT_792855</name>
</gene>
<keyword evidence="3" id="KW-1185">Reference proteome</keyword>
<accession>A0A166GC10</accession>
<evidence type="ECO:0000256" key="1">
    <source>
        <dbReference type="SAM" id="MobiDB-lite"/>
    </source>
</evidence>
<evidence type="ECO:0000313" key="2">
    <source>
        <dbReference type="EMBL" id="KZP17684.1"/>
    </source>
</evidence>
<dbReference type="EMBL" id="KV417580">
    <property type="protein sequence ID" value="KZP17684.1"/>
    <property type="molecule type" value="Genomic_DNA"/>
</dbReference>
<dbReference type="OrthoDB" id="3043660at2759"/>
<proteinExistence type="predicted"/>
<feature type="compositionally biased region" description="Low complexity" evidence="1">
    <location>
        <begin position="18"/>
        <end position="27"/>
    </location>
</feature>
<feature type="region of interest" description="Disordered" evidence="1">
    <location>
        <begin position="1"/>
        <end position="32"/>
    </location>
</feature>
<dbReference type="Proteomes" id="UP000076532">
    <property type="component" value="Unassembled WGS sequence"/>
</dbReference>
<sequence>PPATAPSRFRHLLSQSVTPSTSTPTSPARFLRNTKSCPSTSIIAAHPAYASRGFDNFTTTIPDGNYFAGVAYSVYVDITYPVNGTTGAPYYQVAGTYGSINITSS</sequence>
<organism evidence="2 3">
    <name type="scientific">Athelia psychrophila</name>
    <dbReference type="NCBI Taxonomy" id="1759441"/>
    <lineage>
        <taxon>Eukaryota</taxon>
        <taxon>Fungi</taxon>
        <taxon>Dikarya</taxon>
        <taxon>Basidiomycota</taxon>
        <taxon>Agaricomycotina</taxon>
        <taxon>Agaricomycetes</taxon>
        <taxon>Agaricomycetidae</taxon>
        <taxon>Atheliales</taxon>
        <taxon>Atheliaceae</taxon>
        <taxon>Athelia</taxon>
    </lineage>
</organism>